<sequence length="202" mass="20671">MTTEPAPTDDAISSLQQRLRRARRGAVVGAAVGLLVAVTLGLLLAGSDESPLLWSAVLLVPAVLLGAVIGHAVAGGRLLKVVSDAAGYDIAAERIKRAVAGAPEELTAGERARALRYAELAASALPAVGQRWVLLAAALGLGQGVRLIVFIAAGARVPDLVAGVLGVLAAACFAILAPQHFRAARQAARYLADHSAQEERLG</sequence>
<evidence type="ECO:0000256" key="1">
    <source>
        <dbReference type="SAM" id="Phobius"/>
    </source>
</evidence>
<comment type="caution">
    <text evidence="2">The sequence shown here is derived from an EMBL/GenBank/DDBJ whole genome shotgun (WGS) entry which is preliminary data.</text>
</comment>
<gene>
    <name evidence="2" type="ORF">ACFSBI_09930</name>
</gene>
<name>A0ABW4LGH1_9MICO</name>
<keyword evidence="3" id="KW-1185">Reference proteome</keyword>
<feature type="transmembrane region" description="Helical" evidence="1">
    <location>
        <begin position="26"/>
        <end position="46"/>
    </location>
</feature>
<evidence type="ECO:0000313" key="2">
    <source>
        <dbReference type="EMBL" id="MFD1721870.1"/>
    </source>
</evidence>
<reference evidence="3" key="1">
    <citation type="journal article" date="2019" name="Int. J. Syst. Evol. Microbiol.">
        <title>The Global Catalogue of Microorganisms (GCM) 10K type strain sequencing project: providing services to taxonomists for standard genome sequencing and annotation.</title>
        <authorList>
            <consortium name="The Broad Institute Genomics Platform"/>
            <consortium name="The Broad Institute Genome Sequencing Center for Infectious Disease"/>
            <person name="Wu L."/>
            <person name="Ma J."/>
        </authorList>
    </citation>
    <scope>NUCLEOTIDE SEQUENCE [LARGE SCALE GENOMIC DNA]</scope>
    <source>
        <strain evidence="3">CGMCC 1.12471</strain>
    </source>
</reference>
<dbReference type="RefSeq" id="WP_377934494.1">
    <property type="nucleotide sequence ID" value="NZ_JBHUEA010000014.1"/>
</dbReference>
<keyword evidence="1" id="KW-0472">Membrane</keyword>
<organism evidence="2 3">
    <name type="scientific">Amnibacterium endophyticum</name>
    <dbReference type="NCBI Taxonomy" id="2109337"/>
    <lineage>
        <taxon>Bacteria</taxon>
        <taxon>Bacillati</taxon>
        <taxon>Actinomycetota</taxon>
        <taxon>Actinomycetes</taxon>
        <taxon>Micrococcales</taxon>
        <taxon>Microbacteriaceae</taxon>
        <taxon>Amnibacterium</taxon>
    </lineage>
</organism>
<feature type="transmembrane region" description="Helical" evidence="1">
    <location>
        <begin position="132"/>
        <end position="154"/>
    </location>
</feature>
<evidence type="ECO:0000313" key="3">
    <source>
        <dbReference type="Proteomes" id="UP001597347"/>
    </source>
</evidence>
<evidence type="ECO:0008006" key="4">
    <source>
        <dbReference type="Google" id="ProtNLM"/>
    </source>
</evidence>
<dbReference type="Proteomes" id="UP001597347">
    <property type="component" value="Unassembled WGS sequence"/>
</dbReference>
<proteinExistence type="predicted"/>
<keyword evidence="1" id="KW-0812">Transmembrane</keyword>
<keyword evidence="1" id="KW-1133">Transmembrane helix</keyword>
<feature type="transmembrane region" description="Helical" evidence="1">
    <location>
        <begin position="160"/>
        <end position="177"/>
    </location>
</feature>
<feature type="transmembrane region" description="Helical" evidence="1">
    <location>
        <begin position="52"/>
        <end position="74"/>
    </location>
</feature>
<protein>
    <recommendedName>
        <fullName evidence="4">Thiol reductant ABC exporter subunit CydC</fullName>
    </recommendedName>
</protein>
<dbReference type="EMBL" id="JBHUEA010000014">
    <property type="protein sequence ID" value="MFD1721870.1"/>
    <property type="molecule type" value="Genomic_DNA"/>
</dbReference>
<accession>A0ABW4LGH1</accession>